<dbReference type="NCBIfam" id="TIGR04256">
    <property type="entry name" value="GxxExxY"/>
    <property type="match status" value="1"/>
</dbReference>
<dbReference type="Proteomes" id="UP000177197">
    <property type="component" value="Unassembled WGS sequence"/>
</dbReference>
<evidence type="ECO:0000313" key="1">
    <source>
        <dbReference type="EMBL" id="OGD39916.1"/>
    </source>
</evidence>
<proteinExistence type="predicted"/>
<dbReference type="Pfam" id="PF13366">
    <property type="entry name" value="PDDEXK_3"/>
    <property type="match status" value="1"/>
</dbReference>
<protein>
    <recommendedName>
        <fullName evidence="3">GxxExxY protein</fullName>
    </recommendedName>
</protein>
<gene>
    <name evidence="1" type="ORF">A3I30_01525</name>
</gene>
<evidence type="ECO:0008006" key="3">
    <source>
        <dbReference type="Google" id="ProtNLM"/>
    </source>
</evidence>
<sequence>MTNLKKLTRKDLLYLELSYQIIGILFEVSNELGNKYHERYYQKAIASLFRKSGIKFQEQCPLRFIMGENPLTKGYADFLIDGKVILEIKKGERFFKSNIEQLYSYLKLANVKLGILANFTSRGLQFKRVINIRNSS</sequence>
<reference evidence="1 2" key="1">
    <citation type="journal article" date="2016" name="Nat. Commun.">
        <title>Thousands of microbial genomes shed light on interconnected biogeochemical processes in an aquifer system.</title>
        <authorList>
            <person name="Anantharaman K."/>
            <person name="Brown C.T."/>
            <person name="Hug L.A."/>
            <person name="Sharon I."/>
            <person name="Castelle C.J."/>
            <person name="Probst A.J."/>
            <person name="Thomas B.C."/>
            <person name="Singh A."/>
            <person name="Wilkins M.J."/>
            <person name="Karaoz U."/>
            <person name="Brodie E.L."/>
            <person name="Williams K.H."/>
            <person name="Hubbard S.S."/>
            <person name="Banfield J.F."/>
        </authorList>
    </citation>
    <scope>NUCLEOTIDE SEQUENCE [LARGE SCALE GENOMIC DNA]</scope>
</reference>
<dbReference type="AlphaFoldDB" id="A0A1F5CAK9"/>
<accession>A0A1F5CAK9</accession>
<evidence type="ECO:0000313" key="2">
    <source>
        <dbReference type="Proteomes" id="UP000177197"/>
    </source>
</evidence>
<comment type="caution">
    <text evidence="1">The sequence shown here is derived from an EMBL/GenBank/DDBJ whole genome shotgun (WGS) entry which is preliminary data.</text>
</comment>
<organism evidence="1 2">
    <name type="scientific">Candidatus Azambacteria bacterium RIFCSPLOWO2_02_FULL_44_14</name>
    <dbReference type="NCBI Taxonomy" id="1797306"/>
    <lineage>
        <taxon>Bacteria</taxon>
        <taxon>Candidatus Azamiibacteriota</taxon>
    </lineage>
</organism>
<dbReference type="InterPro" id="IPR026350">
    <property type="entry name" value="GxxExxY"/>
</dbReference>
<dbReference type="EMBL" id="MEYV01000016">
    <property type="protein sequence ID" value="OGD39916.1"/>
    <property type="molecule type" value="Genomic_DNA"/>
</dbReference>
<name>A0A1F5CAK9_9BACT</name>